<sequence>MRAVSDQTGMIRDLQRRLDESQAQVRDLQGQVAQTRDRLGDLQEKHDYEEDRQMMLFWSLWREPGESEEEAKLRFFRGLPQATGVDRLYQRAEIKLFKTFIDICEENHILYWAIAGTLLGAYRHGDMIPWDDDIDVLIPRDELKRLMTIISEDPRYKNDYRITELWDWFVICRQIRFRLQDDDNPIFVDLFPLDWSSGDATADYNTNQDIRHRFYDACRATFAGTEWERRPYLPVSDPFASQMDRLFDRFYQQSVSASHIIPSRDGATGLLNSMENLDERHPSGPYPIADWLPTTTMTFAGFPMAVNPGWRTYLTNMYGDYLAIPRDIHSHNHVDKSLVYSDKTIRILKDYVGD</sequence>
<reference evidence="3 4" key="1">
    <citation type="submission" date="2010-12" db="EMBL/GenBank/DDBJ databases">
        <authorList>
            <person name="Muzny D."/>
            <person name="Qin X."/>
            <person name="Buhay C."/>
            <person name="Dugan-Rocha S."/>
            <person name="Ding Y."/>
            <person name="Chen G."/>
            <person name="Hawes A."/>
            <person name="Holder M."/>
            <person name="Jhangiani S."/>
            <person name="Johnson A."/>
            <person name="Khan Z."/>
            <person name="Li Z."/>
            <person name="Liu W."/>
            <person name="Liu X."/>
            <person name="Perez L."/>
            <person name="Shen H."/>
            <person name="Wang Q."/>
            <person name="Watt J."/>
            <person name="Xi L."/>
            <person name="Xin Y."/>
            <person name="Zhou J."/>
            <person name="Deng J."/>
            <person name="Jiang H."/>
            <person name="Liu Y."/>
            <person name="Qu J."/>
            <person name="Song X.-Z."/>
            <person name="Zhang L."/>
            <person name="Villasana D."/>
            <person name="Johnson A."/>
            <person name="Liu J."/>
            <person name="Liyanage D."/>
            <person name="Lorensuhewa L."/>
            <person name="Robinson T."/>
            <person name="Song A."/>
            <person name="Song B.-B."/>
            <person name="Dinh H."/>
            <person name="Thornton R."/>
            <person name="Coyle M."/>
            <person name="Francisco L."/>
            <person name="Jackson L."/>
            <person name="Javaid M."/>
            <person name="Korchina V."/>
            <person name="Kovar C."/>
            <person name="Mata R."/>
            <person name="Mathew T."/>
            <person name="Ngo R."/>
            <person name="Nguyen L."/>
            <person name="Nguyen N."/>
            <person name="Okwuonu G."/>
            <person name="Ongeri F."/>
            <person name="Pham C."/>
            <person name="Simmons D."/>
            <person name="Wilczek-Boney K."/>
            <person name="Hale W."/>
            <person name="Jakkamsetti A."/>
            <person name="Pham P."/>
            <person name="Ruth R."/>
            <person name="San Lucas F."/>
            <person name="Warren J."/>
            <person name="Zhang J."/>
            <person name="Zhao Z."/>
            <person name="Zhou C."/>
            <person name="Zhu D."/>
            <person name="Lee S."/>
            <person name="Bess C."/>
            <person name="Blankenburg K."/>
            <person name="Forbes L."/>
            <person name="Fu Q."/>
            <person name="Gubbala S."/>
            <person name="Hirani K."/>
            <person name="Jayaseelan J.C."/>
            <person name="Lara F."/>
            <person name="Munidasa M."/>
            <person name="Palculict T."/>
            <person name="Patil S."/>
            <person name="Pu L.-L."/>
            <person name="Saada N."/>
            <person name="Tang L."/>
            <person name="Weissenberger G."/>
            <person name="Zhu Y."/>
            <person name="Hemphill L."/>
            <person name="Shang Y."/>
            <person name="Youmans B."/>
            <person name="Ayvaz T."/>
            <person name="Ross M."/>
            <person name="Santibanez J."/>
            <person name="Aqrawi P."/>
            <person name="Gross S."/>
            <person name="Joshi V."/>
            <person name="Fowler G."/>
            <person name="Nazareth L."/>
            <person name="Reid J."/>
            <person name="Worley K."/>
            <person name="Petrosino J."/>
            <person name="Highlander S."/>
            <person name="Gibbs R."/>
        </authorList>
    </citation>
    <scope>NUCLEOTIDE SEQUENCE [LARGE SCALE GENOMIC DNA]</scope>
    <source>
        <strain evidence="3 4">DSM 10105</strain>
    </source>
</reference>
<feature type="coiled-coil region" evidence="1">
    <location>
        <begin position="4"/>
        <end position="45"/>
    </location>
</feature>
<feature type="domain" description="LicD/FKTN/FKRP nucleotidyltransferase" evidence="2">
    <location>
        <begin position="104"/>
        <end position="319"/>
    </location>
</feature>
<organism evidence="3 4">
    <name type="scientific">Parascardovia denticolens DSM 10105 = JCM 12538</name>
    <dbReference type="NCBI Taxonomy" id="864564"/>
    <lineage>
        <taxon>Bacteria</taxon>
        <taxon>Bacillati</taxon>
        <taxon>Actinomycetota</taxon>
        <taxon>Actinomycetes</taxon>
        <taxon>Bifidobacteriales</taxon>
        <taxon>Bifidobacteriaceae</taxon>
        <taxon>Parascardovia</taxon>
    </lineage>
</organism>
<dbReference type="HOGENOM" id="CLU_056359_0_0_11"/>
<dbReference type="PANTHER" id="PTHR43404:SF1">
    <property type="entry name" value="MNN4P"/>
    <property type="match status" value="1"/>
</dbReference>
<dbReference type="EMBL" id="AEON01000001">
    <property type="protein sequence ID" value="EFT83116.1"/>
    <property type="molecule type" value="Genomic_DNA"/>
</dbReference>
<dbReference type="GO" id="GO:0009100">
    <property type="term" value="P:glycoprotein metabolic process"/>
    <property type="evidence" value="ECO:0007669"/>
    <property type="project" value="UniProtKB-ARBA"/>
</dbReference>
<keyword evidence="1" id="KW-0175">Coiled coil</keyword>
<proteinExistence type="predicted"/>
<dbReference type="Pfam" id="PF04991">
    <property type="entry name" value="LicD"/>
    <property type="match status" value="1"/>
</dbReference>
<dbReference type="InterPro" id="IPR052942">
    <property type="entry name" value="LPS_cholinephosphotransferase"/>
</dbReference>
<protein>
    <submittedName>
        <fullName evidence="3">LICD family protein</fullName>
    </submittedName>
</protein>
<dbReference type="Proteomes" id="UP000004946">
    <property type="component" value="Chromosome"/>
</dbReference>
<name>E6JZ22_PARDN</name>
<dbReference type="AlphaFoldDB" id="E6JZ22"/>
<accession>E6JZ22</accession>
<gene>
    <name evidence="3" type="ORF">HMPREF0620_0121</name>
</gene>
<keyword evidence="4" id="KW-1185">Reference proteome</keyword>
<evidence type="ECO:0000313" key="3">
    <source>
        <dbReference type="EMBL" id="EFT83116.1"/>
    </source>
</evidence>
<dbReference type="eggNOG" id="COG3475">
    <property type="taxonomic scope" value="Bacteria"/>
</dbReference>
<evidence type="ECO:0000256" key="1">
    <source>
        <dbReference type="SAM" id="Coils"/>
    </source>
</evidence>
<comment type="caution">
    <text evidence="3">The sequence shown here is derived from an EMBL/GenBank/DDBJ whole genome shotgun (WGS) entry which is preliminary data.</text>
</comment>
<dbReference type="PANTHER" id="PTHR43404">
    <property type="entry name" value="LIPOPOLYSACCHARIDE CHOLINEPHOSPHOTRANSFERASE LICD"/>
    <property type="match status" value="1"/>
</dbReference>
<dbReference type="InterPro" id="IPR007074">
    <property type="entry name" value="LicD/FKTN/FKRP_NTP_transf"/>
</dbReference>
<evidence type="ECO:0000259" key="2">
    <source>
        <dbReference type="Pfam" id="PF04991"/>
    </source>
</evidence>
<evidence type="ECO:0000313" key="4">
    <source>
        <dbReference type="Proteomes" id="UP000004946"/>
    </source>
</evidence>